<dbReference type="AlphaFoldDB" id="A0A059A768"/>
<evidence type="ECO:0000256" key="1">
    <source>
        <dbReference type="SAM" id="MobiDB-lite"/>
    </source>
</evidence>
<feature type="compositionally biased region" description="Basic and acidic residues" evidence="1">
    <location>
        <begin position="92"/>
        <end position="102"/>
    </location>
</feature>
<protein>
    <submittedName>
        <fullName evidence="2">Uncharacterized protein</fullName>
    </submittedName>
</protein>
<evidence type="ECO:0000313" key="2">
    <source>
        <dbReference type="EMBL" id="KCW49210.1"/>
    </source>
</evidence>
<proteinExistence type="predicted"/>
<dbReference type="PANTHER" id="PTHR38224:SF1">
    <property type="entry name" value="PHLOEM SPECIFIC PROTEIN"/>
    <property type="match status" value="1"/>
</dbReference>
<organism evidence="2">
    <name type="scientific">Eucalyptus grandis</name>
    <name type="common">Flooded gum</name>
    <dbReference type="NCBI Taxonomy" id="71139"/>
    <lineage>
        <taxon>Eukaryota</taxon>
        <taxon>Viridiplantae</taxon>
        <taxon>Streptophyta</taxon>
        <taxon>Embryophyta</taxon>
        <taxon>Tracheophyta</taxon>
        <taxon>Spermatophyta</taxon>
        <taxon>Magnoliopsida</taxon>
        <taxon>eudicotyledons</taxon>
        <taxon>Gunneridae</taxon>
        <taxon>Pentapetalae</taxon>
        <taxon>rosids</taxon>
        <taxon>malvids</taxon>
        <taxon>Myrtales</taxon>
        <taxon>Myrtaceae</taxon>
        <taxon>Myrtoideae</taxon>
        <taxon>Eucalypteae</taxon>
        <taxon>Eucalyptus</taxon>
    </lineage>
</organism>
<accession>A0A059A768</accession>
<gene>
    <name evidence="2" type="ORF">EUGRSUZ_K02789</name>
</gene>
<feature type="region of interest" description="Disordered" evidence="1">
    <location>
        <begin position="66"/>
        <end position="134"/>
    </location>
</feature>
<dbReference type="InParanoid" id="A0A059A768"/>
<dbReference type="EMBL" id="KK198763">
    <property type="protein sequence ID" value="KCW49210.1"/>
    <property type="molecule type" value="Genomic_DNA"/>
</dbReference>
<dbReference type="PANTHER" id="PTHR38224">
    <property type="entry name" value="PHLOEM SPECIFIC PROTEIN"/>
    <property type="match status" value="1"/>
</dbReference>
<sequence length="134" mass="15380">MELPSVYHCKGENMRRSLENSSRSIPGWNTTSDDYLEHISRIVKTLSVNPDIPQYPNVYGAFKNEPASHEVRNRAPLGQYQNNLPRQQVEPVSERDRKKNEGRGGSAELEADADGSIWQKPTRLQLGKWKTRQF</sequence>
<dbReference type="Gramene" id="KCW49210">
    <property type="protein sequence ID" value="KCW49210"/>
    <property type="gene ID" value="EUGRSUZ_K02789"/>
</dbReference>
<name>A0A059A768_EUCGR</name>
<reference evidence="2" key="1">
    <citation type="submission" date="2013-07" db="EMBL/GenBank/DDBJ databases">
        <title>The genome of Eucalyptus grandis.</title>
        <authorList>
            <person name="Schmutz J."/>
            <person name="Hayes R."/>
            <person name="Myburg A."/>
            <person name="Tuskan G."/>
            <person name="Grattapaglia D."/>
            <person name="Rokhsar D.S."/>
        </authorList>
    </citation>
    <scope>NUCLEOTIDE SEQUENCE</scope>
    <source>
        <tissue evidence="2">Leaf extractions</tissue>
    </source>
</reference>